<dbReference type="Proteomes" id="UP001608902">
    <property type="component" value="Unassembled WGS sequence"/>
</dbReference>
<evidence type="ECO:0008006" key="8">
    <source>
        <dbReference type="Google" id="ProtNLM"/>
    </source>
</evidence>
<dbReference type="Gene3D" id="1.10.1540.10">
    <property type="entry name" value="BEACH domain"/>
    <property type="match status" value="1"/>
</dbReference>
<keyword evidence="1" id="KW-0853">WD repeat</keyword>
<dbReference type="PROSITE" id="PS51783">
    <property type="entry name" value="PH_BEACH"/>
    <property type="match status" value="1"/>
</dbReference>
<dbReference type="InterPro" id="IPR036372">
    <property type="entry name" value="BEACH_dom_sf"/>
</dbReference>
<evidence type="ECO:0000313" key="7">
    <source>
        <dbReference type="Proteomes" id="UP001608902"/>
    </source>
</evidence>
<dbReference type="PROSITE" id="PS50197">
    <property type="entry name" value="BEACH"/>
    <property type="match status" value="1"/>
</dbReference>
<keyword evidence="2" id="KW-0677">Repeat</keyword>
<protein>
    <recommendedName>
        <fullName evidence="8">WD repeat and FYVE domain-containing protein 3</fullName>
    </recommendedName>
</protein>
<dbReference type="InterPro" id="IPR011993">
    <property type="entry name" value="PH-like_dom_sf"/>
</dbReference>
<feature type="region of interest" description="Disordered" evidence="3">
    <location>
        <begin position="1375"/>
        <end position="1429"/>
    </location>
</feature>
<dbReference type="CDD" id="cd06071">
    <property type="entry name" value="Beach"/>
    <property type="match status" value="1"/>
</dbReference>
<evidence type="ECO:0000259" key="4">
    <source>
        <dbReference type="PROSITE" id="PS50197"/>
    </source>
</evidence>
<evidence type="ECO:0000256" key="3">
    <source>
        <dbReference type="SAM" id="MobiDB-lite"/>
    </source>
</evidence>
<dbReference type="SUPFAM" id="SSF81837">
    <property type="entry name" value="BEACH domain"/>
    <property type="match status" value="1"/>
</dbReference>
<proteinExistence type="predicted"/>
<dbReference type="InterPro" id="IPR013320">
    <property type="entry name" value="ConA-like_dom_sf"/>
</dbReference>
<dbReference type="EMBL" id="JBGFUD010002477">
    <property type="protein sequence ID" value="MFH4977645.1"/>
    <property type="molecule type" value="Genomic_DNA"/>
</dbReference>
<accession>A0ABD6EC91</accession>
<dbReference type="PANTHER" id="PTHR46108">
    <property type="entry name" value="BLUE CHEESE"/>
    <property type="match status" value="1"/>
</dbReference>
<evidence type="ECO:0000256" key="2">
    <source>
        <dbReference type="ARBA" id="ARBA00022737"/>
    </source>
</evidence>
<dbReference type="InterPro" id="IPR051944">
    <property type="entry name" value="BEACH_domain_protein"/>
</dbReference>
<evidence type="ECO:0000313" key="6">
    <source>
        <dbReference type="EMBL" id="MFH4977645.1"/>
    </source>
</evidence>
<name>A0ABD6EC91_9BILA</name>
<dbReference type="InterPro" id="IPR023362">
    <property type="entry name" value="PH-BEACH_dom"/>
</dbReference>
<dbReference type="SUPFAM" id="SSF49899">
    <property type="entry name" value="Concanavalin A-like lectins/glucanases"/>
    <property type="match status" value="1"/>
</dbReference>
<feature type="domain" description="BEACH-type PH" evidence="5">
    <location>
        <begin position="1460"/>
        <end position="1587"/>
    </location>
</feature>
<dbReference type="CDD" id="cd01201">
    <property type="entry name" value="PH_BEACH"/>
    <property type="match status" value="1"/>
</dbReference>
<dbReference type="SUPFAM" id="SSF50729">
    <property type="entry name" value="PH domain-like"/>
    <property type="match status" value="1"/>
</dbReference>
<organism evidence="6 7">
    <name type="scientific">Gnathostoma spinigerum</name>
    <dbReference type="NCBI Taxonomy" id="75299"/>
    <lineage>
        <taxon>Eukaryota</taxon>
        <taxon>Metazoa</taxon>
        <taxon>Ecdysozoa</taxon>
        <taxon>Nematoda</taxon>
        <taxon>Chromadorea</taxon>
        <taxon>Rhabditida</taxon>
        <taxon>Spirurina</taxon>
        <taxon>Gnathostomatomorpha</taxon>
        <taxon>Gnathostomatoidea</taxon>
        <taxon>Gnathostomatidae</taxon>
        <taxon>Gnathostoma</taxon>
    </lineage>
</organism>
<feature type="region of interest" description="Disordered" evidence="3">
    <location>
        <begin position="1434"/>
        <end position="1453"/>
    </location>
</feature>
<dbReference type="SMART" id="SM01026">
    <property type="entry name" value="Beach"/>
    <property type="match status" value="1"/>
</dbReference>
<dbReference type="PANTHER" id="PTHR46108:SF4">
    <property type="entry name" value="BLUE CHEESE"/>
    <property type="match status" value="1"/>
</dbReference>
<feature type="compositionally biased region" description="Acidic residues" evidence="3">
    <location>
        <begin position="1390"/>
        <end position="1407"/>
    </location>
</feature>
<reference evidence="6 7" key="1">
    <citation type="submission" date="2024-08" db="EMBL/GenBank/DDBJ databases">
        <title>Gnathostoma spinigerum genome.</title>
        <authorList>
            <person name="Gonzalez-Bertolin B."/>
            <person name="Monzon S."/>
            <person name="Zaballos A."/>
            <person name="Jimenez P."/>
            <person name="Dekumyoy P."/>
            <person name="Varona S."/>
            <person name="Cuesta I."/>
            <person name="Sumanam S."/>
            <person name="Adisakwattana P."/>
            <person name="Gasser R.B."/>
            <person name="Hernandez-Gonzalez A."/>
            <person name="Young N.D."/>
            <person name="Perteguer M.J."/>
        </authorList>
    </citation>
    <scope>NUCLEOTIDE SEQUENCE [LARGE SCALE GENOMIC DNA]</scope>
    <source>
        <strain evidence="6">AL3</strain>
        <tissue evidence="6">Liver</tissue>
    </source>
</reference>
<keyword evidence="7" id="KW-1185">Reference proteome</keyword>
<evidence type="ECO:0000259" key="5">
    <source>
        <dbReference type="PROSITE" id="PS51783"/>
    </source>
</evidence>
<feature type="domain" description="BEACH" evidence="4">
    <location>
        <begin position="1617"/>
        <end position="1849"/>
    </location>
</feature>
<gene>
    <name evidence="6" type="ORF">AB6A40_004354</name>
</gene>
<evidence type="ECO:0000256" key="1">
    <source>
        <dbReference type="ARBA" id="ARBA00022574"/>
    </source>
</evidence>
<dbReference type="Gene3D" id="2.30.29.30">
    <property type="entry name" value="Pleckstrin-homology domain (PH domain)/Phosphotyrosine-binding domain (PTB)"/>
    <property type="match status" value="1"/>
</dbReference>
<dbReference type="Gene3D" id="2.60.120.200">
    <property type="match status" value="1"/>
</dbReference>
<dbReference type="Pfam" id="PF14844">
    <property type="entry name" value="PH_BEACH"/>
    <property type="match status" value="1"/>
</dbReference>
<comment type="caution">
    <text evidence="6">The sequence shown here is derived from an EMBL/GenBank/DDBJ whole genome shotgun (WGS) entry which is preliminary data.</text>
</comment>
<dbReference type="Pfam" id="PF02138">
    <property type="entry name" value="Beach"/>
    <property type="match status" value="1"/>
</dbReference>
<dbReference type="InterPro" id="IPR000409">
    <property type="entry name" value="BEACH_dom"/>
</dbReference>
<sequence length="1849" mass="207126">MTPRDHRLAQAPSFVEFDMSIEGFACLLIPSLAPLSSDRSGVGNGERVFPPLSGLSITMWLNVDQFSDKRLDPHPIRLLSVFRCFSGFRKKNERDPTEASQLTCLSVQLSCIDHSLLISTLESETAGNDLEKEEQLSDENFVRVALADTVVTHQWTHIAVVLTRAVLKHSQVSVYINGVLRCSQKLHYIVQNVGGAATHLAQTSGIHGIIGTPPMYRSPSRLLFKIASFYVLEEALSPEAVNAVYRLEPHYVGNFQMAGMDGAALIPEERVCISLSAAAVMELTVARICSMYSQADGSLIASYLGLSAHDRSTPLRVLSNTIAHAPGPARAFGAVVIGYLGMRVFAPRPVTRILESVGGVSCLLGLVAMAADSQGLYASLKALVSAIRSDRNIANRMYTTRSYQTLAVLLEEKSCLLNSHILHLILSLVGTLDTSRETTTIPSLQTFEDLLCDLDVWKSSSEDLNRLLYEHFYELITDQQRSNLSILRRSSLPCRVLIRLLDMPENIHAVNDVVFNLLGAIVQPPCDANSLLKIGQMVAATLPISVNEHSVNGFPLSVLDLQAYVLSSRLITDTDRAIYMVYIRNRILNIIANSLAHSTPNNNVQMCEQIAKVLGFDWVLTFFSPNLHVGTIDVAFRILLFLLNHPHLLQRFREGSTNGGWLTDADSVVRNRAAVLLGFSVSAHGGSVGAQIDINPEMSNCGGFTALEHLLSSHAEKPQCYMAMLSVLFGQPVPNIKLGTDFSLDLVWSNIFGLSLSSSVTEAISTATICPDALIPLLSMVRATLHDGKETDPDDNWRQRYPCTVIQILSFLYQNSSELFSICHTEEFIVLLFTVLIPFEITSVNTNIEKSTQSTDSTLVIERVLRNPCGRSILDLIKRILCDDVYLSHDARTDNTLDTLIENIPDNGVSRRFQSIVLSEIIVVCMDNMIATDILLEGSLTSMLLLTNPSPPASSTNTNFVYFASRIVDCLWMGVYTKEPTTVLDFLFKAVLLGRRKESRASITESLMPSLSRTILYLLSRPIDSPKVQSSILDTLSGILNNRSIVFAPSFNDPVFFGAFTHLIFMLSITPDIFPEDGHSCQLDRSSAQVALCAAEVWRELCNFKRHTLEEVFKRVFVNELNAARALLSNVASLHWQTFVDSQITCSSTRNIAQIQQQIQQRITKVASGFQRLASRKGLSSSSSSPSISMWRQTDISAEVVQMWVRVHTSLIRELMRIQCTRYHEWHAHVRKWCLAEWHVLESELTRERGLWGPEEGSVLDKFCLDTTESPCRIRRKLIPNPAFYHQYPYRPHLDHPEYKALRTKFAVSRDSKIYYEVMKKRRSKTMDSRIVDNSTSMESPSDDRAELLFTDLQEVNASMIRRVSVKNANDAKEKLAVKNSSEPSQEKAELDDDEDGVDTNGEEGEDANSTAEPNLGLSVPGREGADVTIGDRSEAVATGAKEQKEKKGPDNQTLLRLLEQGEQLQSMFRCARIQGLDTSEGLLLFGRDHYYVVDGFTLLKTREIRDLDFLPQQLHDPIVPYMACGVARPTRCLRLCSKFSYEDIREVHKRRYLLQPIAIEVFSADGRNYLLAFPKKMRNRVYQKLISMAKGLMDSGSESVSGQRASMSIEQNSRVSLLSSLIGQQSVTQRWVNGEISNFQYLMHLNTIAGRSYNDLSQYPVFPWVLRDYESESLDLTNPSAFRDLSRPMGAQDPERLQQFLKRYKEWDDPTGETPPYMYGTHYSSAMIVVSYLVRLEPFTQQFLKLQGGHFDLADRMFHSVRDAWLSASRKNMADVKELIPEFYSLPEMFINANHFDFGVKQNGVVLDDVVLPPWAKGDAREFVRIHRETTPPIPTGTKLVMTGSVQI</sequence>